<organism evidence="2 3">
    <name type="scientific">Thalassobacterium maritimum</name>
    <dbReference type="NCBI Taxonomy" id="3041265"/>
    <lineage>
        <taxon>Bacteria</taxon>
        <taxon>Pseudomonadati</taxon>
        <taxon>Verrucomicrobiota</taxon>
        <taxon>Opitutia</taxon>
        <taxon>Puniceicoccales</taxon>
        <taxon>Coraliomargaritaceae</taxon>
        <taxon>Thalassobacterium</taxon>
    </lineage>
</organism>
<evidence type="ECO:0000313" key="2">
    <source>
        <dbReference type="EMBL" id="MDQ8209054.1"/>
    </source>
</evidence>
<dbReference type="Proteomes" id="UP001225316">
    <property type="component" value="Unassembled WGS sequence"/>
</dbReference>
<dbReference type="EMBL" id="JARXHW010000050">
    <property type="protein sequence ID" value="MDQ8209054.1"/>
    <property type="molecule type" value="Genomic_DNA"/>
</dbReference>
<reference evidence="2 3" key="1">
    <citation type="submission" date="2023-04" db="EMBL/GenBank/DDBJ databases">
        <title>A novel bacteria isolated from coastal sediment.</title>
        <authorList>
            <person name="Liu X.-J."/>
            <person name="Du Z.-J."/>
        </authorList>
    </citation>
    <scope>NUCLEOTIDE SEQUENCE [LARGE SCALE GENOMIC DNA]</scope>
    <source>
        <strain evidence="2 3">SDUM461003</strain>
    </source>
</reference>
<keyword evidence="3" id="KW-1185">Reference proteome</keyword>
<protein>
    <recommendedName>
        <fullName evidence="4">PEP-CTERM protein-sorting domain-containing protein</fullName>
    </recommendedName>
</protein>
<evidence type="ECO:0008006" key="4">
    <source>
        <dbReference type="Google" id="ProtNLM"/>
    </source>
</evidence>
<dbReference type="RefSeq" id="WP_308951831.1">
    <property type="nucleotide sequence ID" value="NZ_JARXHW010000050.1"/>
</dbReference>
<sequence>MNNYSIFITLCVLLFVPTAHASGLLVSWDDWEGVVSPSQIDADFAEVGLSASILYASNRVNASYGSNDGSFGNLLGASPAAGGLLVRALNSGKSPGGPDLAVRLKNESSFAYRIDSLHFDFSARSRPKKNAEHGFTGFDIVYSSGDLGDAGTLIGTAADLVLHDGGKTYDYPDFDIILSEQLRDTILEVGQSAVFLISFNGESEADVSSGIDNVAFKGSKVDIPEPSSCVMLASLWGFACAARRRAT</sequence>
<accession>A0ABU1AY16</accession>
<name>A0ABU1AY16_9BACT</name>
<feature type="signal peptide" evidence="1">
    <location>
        <begin position="1"/>
        <end position="21"/>
    </location>
</feature>
<keyword evidence="1" id="KW-0732">Signal</keyword>
<evidence type="ECO:0000256" key="1">
    <source>
        <dbReference type="SAM" id="SignalP"/>
    </source>
</evidence>
<gene>
    <name evidence="2" type="ORF">QEH52_16130</name>
</gene>
<evidence type="ECO:0000313" key="3">
    <source>
        <dbReference type="Proteomes" id="UP001225316"/>
    </source>
</evidence>
<comment type="caution">
    <text evidence="2">The sequence shown here is derived from an EMBL/GenBank/DDBJ whole genome shotgun (WGS) entry which is preliminary data.</text>
</comment>
<proteinExistence type="predicted"/>
<feature type="chain" id="PRO_5046785052" description="PEP-CTERM protein-sorting domain-containing protein" evidence="1">
    <location>
        <begin position="22"/>
        <end position="247"/>
    </location>
</feature>